<accession>S5N962</accession>
<proteinExistence type="predicted"/>
<dbReference type="RefSeq" id="YP_008378246.1">
    <property type="nucleotide sequence ID" value="NC_021923.1"/>
</dbReference>
<organism evidence="1 2">
    <name type="scientific">Hemileuca sp. nucleopolyhedrovirus</name>
    <dbReference type="NCBI Taxonomy" id="1367203"/>
    <lineage>
        <taxon>Viruses</taxon>
        <taxon>Viruses incertae sedis</taxon>
        <taxon>Naldaviricetes</taxon>
        <taxon>Lefavirales</taxon>
        <taxon>Baculoviridae</taxon>
        <taxon>Alphabaculovirus</taxon>
        <taxon>Alphabaculovirus heleucae</taxon>
        <taxon>Hemileuca species nucleopolyhedrovirus</taxon>
    </lineage>
</organism>
<name>S5N962_9ABAC</name>
<dbReference type="EMBL" id="KF158713">
    <property type="protein sequence ID" value="AGR56782.1"/>
    <property type="molecule type" value="Genomic_DNA"/>
</dbReference>
<evidence type="ECO:0000313" key="1">
    <source>
        <dbReference type="EMBL" id="AGR56782.1"/>
    </source>
</evidence>
<evidence type="ECO:0000313" key="2">
    <source>
        <dbReference type="Proteomes" id="UP000203768"/>
    </source>
</evidence>
<dbReference type="Proteomes" id="UP000203768">
    <property type="component" value="Segment"/>
</dbReference>
<dbReference type="InterPro" id="IPR006871">
    <property type="entry name" value="ssDNA-bd_baculovirus"/>
</dbReference>
<dbReference type="KEGG" id="vg:16489432"/>
<reference evidence="1 2" key="1">
    <citation type="journal article" date="2013" name="Virus Genes">
        <title>The genome of a baculovirus isolated from Hemileuca sp. encodes a serpin ortholog.</title>
        <authorList>
            <person name="Rohrmann G.F."/>
            <person name="Erlandson M.A."/>
            <person name="Theilmann D.A."/>
        </authorList>
    </citation>
    <scope>NUCLEOTIDE SEQUENCE [LARGE SCALE GENOMIC DNA]</scope>
</reference>
<keyword evidence="2" id="KW-1185">Reference proteome</keyword>
<sequence>MSKRKFENDSSSHDDKQLQVYEKNGNLEITELDNDSADIDDQSLIIYEKHISSSKRTRSESTWVDEFNFNMRYGNPSVIYCDTPGNNFDDMMMFMKNKLNLDSCMSKVYPTMDSNISVEKAKPPRVVNQFGVQVHGGLMQFYFYDEVTLKLCTGKHGPFLKAFWSKLSLHNQIVSNLIALYNGWENEMIKLQEDILINVPSDKEHKEKSVFVKKFYDIFRNKNAQIYERGIRACKADNIRVVCDMFDTKRFDQVFAFNYEDSVSKPSDSIKMTMYAVLEGFKVGKEKEIETVYNKKISIKPYSVSIQPICFFNIEP</sequence>
<dbReference type="OrthoDB" id="23658at10239"/>
<dbReference type="Pfam" id="PF04786">
    <property type="entry name" value="Baculo_DNA_bind"/>
    <property type="match status" value="1"/>
</dbReference>
<protein>
    <submittedName>
        <fullName evidence="1">Dbp-2</fullName>
    </submittedName>
</protein>
<gene>
    <name evidence="1" type="ORF">Hesp030</name>
</gene>
<dbReference type="GeneID" id="16489432"/>